<organism evidence="1">
    <name type="scientific">uncultured marine group II/III euryarchaeote AD1000_39_C05</name>
    <dbReference type="NCBI Taxonomy" id="1457763"/>
    <lineage>
        <taxon>Archaea</taxon>
        <taxon>Methanobacteriati</taxon>
        <taxon>Methanobacteriota</taxon>
        <taxon>environmental samples</taxon>
    </lineage>
</organism>
<dbReference type="EMBL" id="KF900400">
    <property type="protein sequence ID" value="AIE93616.1"/>
    <property type="molecule type" value="Genomic_DNA"/>
</dbReference>
<name>A0A075FVW3_9EURY</name>
<accession>A0A075FVW3</accession>
<evidence type="ECO:0000313" key="1">
    <source>
        <dbReference type="EMBL" id="AIE93616.1"/>
    </source>
</evidence>
<sequence>MQFPVGSSEISGEIVGVQSTNCVNIGTPVTHVVTDCKIAISTIRRVEEEGHALSIASEATDTSPGSVEVGVNAECGSVGFDHGDACCKLGVRCVGWEHDAKHLLVIPRFR</sequence>
<proteinExistence type="predicted"/>
<protein>
    <submittedName>
        <fullName evidence="1">Uncharacterized protein</fullName>
    </submittedName>
</protein>
<dbReference type="AlphaFoldDB" id="A0A075FVW3"/>
<reference evidence="1" key="1">
    <citation type="journal article" date="2014" name="Genome Biol. Evol.">
        <title>Pangenome evidence for extensive interdomain horizontal transfer affecting lineage core and shell genes in uncultured planktonic thaumarchaeota and euryarchaeota.</title>
        <authorList>
            <person name="Deschamps P."/>
            <person name="Zivanovic Y."/>
            <person name="Moreira D."/>
            <person name="Rodriguez-Valera F."/>
            <person name="Lopez-Garcia P."/>
        </authorList>
    </citation>
    <scope>NUCLEOTIDE SEQUENCE</scope>
</reference>